<dbReference type="Proteomes" id="UP000029224">
    <property type="component" value="Unassembled WGS sequence"/>
</dbReference>
<keyword evidence="2 4" id="KW-0347">Helicase</keyword>
<dbReference type="PANTHER" id="PTHR47964">
    <property type="entry name" value="ATP-DEPENDENT DNA HELICASE HOMOLOG RECG, CHLOROPLASTIC"/>
    <property type="match status" value="1"/>
</dbReference>
<comment type="caution">
    <text evidence="4">The sequence shown here is derived from an EMBL/GenBank/DDBJ whole genome shotgun (WGS) entry which is preliminary data.</text>
</comment>
<evidence type="ECO:0000313" key="4">
    <source>
        <dbReference type="EMBL" id="GAL38112.1"/>
    </source>
</evidence>
<sequence length="156" mass="17358">MAQLLSAIPLTSLTGVGAKVAEKLEKVGLHTVQDLLFHLPHRYEDRTRIYPIVKLHPGLWGSVQGKVMSSDVAFGRRKMLTVKVSDGNGTITLRFFNFTAAMKNNFSEGRVVVAYGEVKRGNHGLEIIHPEYKFHAEGKTPKLEQTLTPIYPTTEA</sequence>
<evidence type="ECO:0000313" key="5">
    <source>
        <dbReference type="Proteomes" id="UP000029224"/>
    </source>
</evidence>
<reference evidence="4 5" key="2">
    <citation type="submission" date="2014-09" db="EMBL/GenBank/DDBJ databases">
        <authorList>
            <consortium name="NBRP consortium"/>
            <person name="Sawabe T."/>
            <person name="Meirelles P."/>
            <person name="Nakanishi M."/>
            <person name="Sayaka M."/>
            <person name="Hattori M."/>
            <person name="Ohkuma M."/>
        </authorList>
    </citation>
    <scope>NUCLEOTIDE SEQUENCE [LARGE SCALE GENOMIC DNA]</scope>
    <source>
        <strain evidence="4 5">JCM 19240</strain>
    </source>
</reference>
<dbReference type="SUPFAM" id="SSF50249">
    <property type="entry name" value="Nucleic acid-binding proteins"/>
    <property type="match status" value="1"/>
</dbReference>
<evidence type="ECO:0000256" key="2">
    <source>
        <dbReference type="ARBA" id="ARBA00022806"/>
    </source>
</evidence>
<dbReference type="Gene3D" id="2.40.50.140">
    <property type="entry name" value="Nucleic acid-binding proteins"/>
    <property type="match status" value="1"/>
</dbReference>
<organism evidence="4 5">
    <name type="scientific">Vibrio maritimus</name>
    <dbReference type="NCBI Taxonomy" id="990268"/>
    <lineage>
        <taxon>Bacteria</taxon>
        <taxon>Pseudomonadati</taxon>
        <taxon>Pseudomonadota</taxon>
        <taxon>Gammaproteobacteria</taxon>
        <taxon>Vibrionales</taxon>
        <taxon>Vibrionaceae</taxon>
        <taxon>Vibrio</taxon>
    </lineage>
</organism>
<dbReference type="CDD" id="cd04488">
    <property type="entry name" value="RecG_wedge_OBF"/>
    <property type="match status" value="1"/>
</dbReference>
<keyword evidence="2 4" id="KW-0067">ATP-binding</keyword>
<feature type="domain" description="RecG wedge" evidence="3">
    <location>
        <begin position="14"/>
        <end position="155"/>
    </location>
</feature>
<dbReference type="FunFam" id="2.40.50.140:FF:000134">
    <property type="entry name" value="ATP-dependent DNA helicase RecG"/>
    <property type="match status" value="1"/>
</dbReference>
<keyword evidence="5" id="KW-1185">Reference proteome</keyword>
<dbReference type="InterPro" id="IPR047112">
    <property type="entry name" value="RecG/Mfd"/>
</dbReference>
<dbReference type="PANTHER" id="PTHR47964:SF1">
    <property type="entry name" value="ATP-DEPENDENT DNA HELICASE HOMOLOG RECG, CHLOROPLASTIC"/>
    <property type="match status" value="1"/>
</dbReference>
<keyword evidence="1" id="KW-0378">Hydrolase</keyword>
<dbReference type="InterPro" id="IPR033454">
    <property type="entry name" value="RecG_wedge"/>
</dbReference>
<accession>A0A090U5J5</accession>
<evidence type="ECO:0000256" key="1">
    <source>
        <dbReference type="ARBA" id="ARBA00022801"/>
    </source>
</evidence>
<reference evidence="4 5" key="1">
    <citation type="submission" date="2014-09" db="EMBL/GenBank/DDBJ databases">
        <title>Vibrio maritimus JCM 19240. (C210) whole genome shotgun sequence.</title>
        <authorList>
            <person name="Sawabe T."/>
            <person name="Meirelles P."/>
            <person name="Nakanishi M."/>
            <person name="Sayaka M."/>
            <person name="Hattori M."/>
            <person name="Ohkuma M."/>
        </authorList>
    </citation>
    <scope>NUCLEOTIDE SEQUENCE [LARGE SCALE GENOMIC DNA]</scope>
    <source>
        <strain evidence="4 5">JCM 19240</strain>
    </source>
</reference>
<dbReference type="Pfam" id="PF17191">
    <property type="entry name" value="RecG_wedge"/>
    <property type="match status" value="1"/>
</dbReference>
<protein>
    <submittedName>
        <fullName evidence="4">ATP-dependent DNA helicase RecG</fullName>
    </submittedName>
</protein>
<name>A0A090U5J5_9VIBR</name>
<dbReference type="GO" id="GO:0003678">
    <property type="term" value="F:DNA helicase activity"/>
    <property type="evidence" value="ECO:0007669"/>
    <property type="project" value="TreeGrafter"/>
</dbReference>
<dbReference type="GO" id="GO:0016787">
    <property type="term" value="F:hydrolase activity"/>
    <property type="evidence" value="ECO:0007669"/>
    <property type="project" value="UniProtKB-KW"/>
</dbReference>
<evidence type="ECO:0000259" key="3">
    <source>
        <dbReference type="Pfam" id="PF17191"/>
    </source>
</evidence>
<proteinExistence type="predicted"/>
<dbReference type="GO" id="GO:0006281">
    <property type="term" value="P:DNA repair"/>
    <property type="evidence" value="ECO:0007669"/>
    <property type="project" value="InterPro"/>
</dbReference>
<dbReference type="Gene3D" id="1.10.150.20">
    <property type="entry name" value="5' to 3' exonuclease, C-terminal subdomain"/>
    <property type="match status" value="1"/>
</dbReference>
<dbReference type="InterPro" id="IPR012340">
    <property type="entry name" value="NA-bd_OB-fold"/>
</dbReference>
<dbReference type="AlphaFoldDB" id="A0A090U5J5"/>
<gene>
    <name evidence="4" type="ORF">JCM19240_641</name>
</gene>
<keyword evidence="2 4" id="KW-0547">Nucleotide-binding</keyword>
<dbReference type="EMBL" id="BBMT01000027">
    <property type="protein sequence ID" value="GAL38112.1"/>
    <property type="molecule type" value="Genomic_DNA"/>
</dbReference>